<feature type="compositionally biased region" description="Low complexity" evidence="1">
    <location>
        <begin position="1"/>
        <end position="11"/>
    </location>
</feature>
<proteinExistence type="predicted"/>
<dbReference type="Proteomes" id="UP001589667">
    <property type="component" value="Unassembled WGS sequence"/>
</dbReference>
<dbReference type="Gene3D" id="3.90.1150.200">
    <property type="match status" value="1"/>
</dbReference>
<organism evidence="2 3">
    <name type="scientific">Agromyces lapidis</name>
    <dbReference type="NCBI Taxonomy" id="279574"/>
    <lineage>
        <taxon>Bacteria</taxon>
        <taxon>Bacillati</taxon>
        <taxon>Actinomycetota</taxon>
        <taxon>Actinomycetes</taxon>
        <taxon>Micrococcales</taxon>
        <taxon>Microbacteriaceae</taxon>
        <taxon>Agromyces</taxon>
    </lineage>
</organism>
<accession>A0ABV5SWQ0</accession>
<feature type="region of interest" description="Disordered" evidence="1">
    <location>
        <begin position="1"/>
        <end position="20"/>
    </location>
</feature>
<gene>
    <name evidence="2" type="ORF">ACFFQV_16400</name>
</gene>
<reference evidence="2 3" key="1">
    <citation type="submission" date="2024-09" db="EMBL/GenBank/DDBJ databases">
        <authorList>
            <person name="Sun Q."/>
            <person name="Mori K."/>
        </authorList>
    </citation>
    <scope>NUCLEOTIDE SEQUENCE [LARGE SCALE GENOMIC DNA]</scope>
    <source>
        <strain evidence="2 3">JCM 14321</strain>
    </source>
</reference>
<dbReference type="RefSeq" id="WP_157424514.1">
    <property type="nucleotide sequence ID" value="NZ_BAAANI010000005.1"/>
</dbReference>
<evidence type="ECO:0000256" key="1">
    <source>
        <dbReference type="SAM" id="MobiDB-lite"/>
    </source>
</evidence>
<keyword evidence="3" id="KW-1185">Reference proteome</keyword>
<comment type="caution">
    <text evidence="2">The sequence shown here is derived from an EMBL/GenBank/DDBJ whole genome shotgun (WGS) entry which is preliminary data.</text>
</comment>
<dbReference type="SUPFAM" id="SSF159888">
    <property type="entry name" value="YdhG-like"/>
    <property type="match status" value="1"/>
</dbReference>
<protein>
    <submittedName>
        <fullName evidence="2">Iron chaperone</fullName>
    </submittedName>
</protein>
<evidence type="ECO:0000313" key="3">
    <source>
        <dbReference type="Proteomes" id="UP001589667"/>
    </source>
</evidence>
<dbReference type="EMBL" id="JBHMBL010000004">
    <property type="protein sequence ID" value="MFB9643876.1"/>
    <property type="molecule type" value="Genomic_DNA"/>
</dbReference>
<evidence type="ECO:0000313" key="2">
    <source>
        <dbReference type="EMBL" id="MFB9643876.1"/>
    </source>
</evidence>
<name>A0ABV5SWQ0_9MICO</name>
<sequence>MAETKATAAKTKSYDGFTEEERAAMKERAAELKKSARAGTAAEKAAAAAQEVVDKIAEMEDADRLIAERIHALVLEHAPQLAPRLWYGSPAYALNGKVLCFFQESTKFKLRYSTLGFNDVAKLDDGTMWATSFAITSLSEADEARFVDLITRAVV</sequence>